<dbReference type="Proteomes" id="UP000228614">
    <property type="component" value="Unassembled WGS sequence"/>
</dbReference>
<evidence type="ECO:0000313" key="2">
    <source>
        <dbReference type="Proteomes" id="UP000228614"/>
    </source>
</evidence>
<dbReference type="AlphaFoldDB" id="A0A2H0V8N4"/>
<accession>A0A2H0V8N4</accession>
<dbReference type="EMBL" id="PFAN01000138">
    <property type="protein sequence ID" value="PIR94690.1"/>
    <property type="molecule type" value="Genomic_DNA"/>
</dbReference>
<sequence>MSTISTEPLTPIDYLRREREELAKHRWISVEKMILFLEKKQGKTLEQFAAENEQTVEEIISQFNWKAEVDWVRLYAQQFHNYHAPRH</sequence>
<reference evidence="2" key="1">
    <citation type="submission" date="2017-09" db="EMBL/GenBank/DDBJ databases">
        <title>Depth-based differentiation of microbial function through sediment-hosted aquifers and enrichment of novel symbionts in the deep terrestrial subsurface.</title>
        <authorList>
            <person name="Probst A.J."/>
            <person name="Ladd B."/>
            <person name="Jarett J.K."/>
            <person name="Geller-Mcgrath D.E."/>
            <person name="Sieber C.M.K."/>
            <person name="Emerson J.B."/>
            <person name="Anantharaman K."/>
            <person name="Thomas B.C."/>
            <person name="Malmstrom R."/>
            <person name="Stieglmeier M."/>
            <person name="Klingl A."/>
            <person name="Woyke T."/>
            <person name="Ryan C.M."/>
            <person name="Banfield J.F."/>
        </authorList>
    </citation>
    <scope>NUCLEOTIDE SEQUENCE [LARGE SCALE GENOMIC DNA]</scope>
</reference>
<evidence type="ECO:0000313" key="1">
    <source>
        <dbReference type="EMBL" id="PIR94690.1"/>
    </source>
</evidence>
<name>A0A2H0V8N4_9BACT</name>
<proteinExistence type="predicted"/>
<protein>
    <submittedName>
        <fullName evidence="1">Uncharacterized protein</fullName>
    </submittedName>
</protein>
<comment type="caution">
    <text evidence="1">The sequence shown here is derived from an EMBL/GenBank/DDBJ whole genome shotgun (WGS) entry which is preliminary data.</text>
</comment>
<organism evidence="1 2">
    <name type="scientific">Candidatus Falkowbacteria bacterium CG10_big_fil_rev_8_21_14_0_10_37_6</name>
    <dbReference type="NCBI Taxonomy" id="1974563"/>
    <lineage>
        <taxon>Bacteria</taxon>
        <taxon>Candidatus Falkowiibacteriota</taxon>
    </lineage>
</organism>
<gene>
    <name evidence="1" type="ORF">COT95_02805</name>
</gene>